<dbReference type="STRING" id="1051891.A0A0C3QM48"/>
<keyword evidence="1" id="KW-0175">Coiled coil</keyword>
<gene>
    <name evidence="4" type="ORF">M407DRAFT_232013</name>
</gene>
<proteinExistence type="predicted"/>
<evidence type="ECO:0000259" key="3">
    <source>
        <dbReference type="Pfam" id="PF19343"/>
    </source>
</evidence>
<protein>
    <recommendedName>
        <fullName evidence="3">HAM1-like N-terminal domain-containing protein</fullName>
    </recommendedName>
</protein>
<dbReference type="Pfam" id="PF19343">
    <property type="entry name" value="HAM1_N"/>
    <property type="match status" value="2"/>
</dbReference>
<evidence type="ECO:0000313" key="4">
    <source>
        <dbReference type="EMBL" id="KIO27844.1"/>
    </source>
</evidence>
<feature type="domain" description="HAM1-like N-terminal" evidence="3">
    <location>
        <begin position="248"/>
        <end position="591"/>
    </location>
</feature>
<feature type="domain" description="HAM1-like N-terminal" evidence="3">
    <location>
        <begin position="49"/>
        <end position="214"/>
    </location>
</feature>
<dbReference type="InterPro" id="IPR045967">
    <property type="entry name" value="HAM1-like_N"/>
</dbReference>
<dbReference type="HOGENOM" id="CLU_017363_0_0_1"/>
<dbReference type="EMBL" id="KN823002">
    <property type="protein sequence ID" value="KIO27844.1"/>
    <property type="molecule type" value="Genomic_DNA"/>
</dbReference>
<dbReference type="OrthoDB" id="5407957at2759"/>
<feature type="compositionally biased region" description="Acidic residues" evidence="2">
    <location>
        <begin position="805"/>
        <end position="817"/>
    </location>
</feature>
<reference evidence="4 5" key="1">
    <citation type="submission" date="2014-04" db="EMBL/GenBank/DDBJ databases">
        <authorList>
            <consortium name="DOE Joint Genome Institute"/>
            <person name="Kuo A."/>
            <person name="Girlanda M."/>
            <person name="Perotto S."/>
            <person name="Kohler A."/>
            <person name="Nagy L.G."/>
            <person name="Floudas D."/>
            <person name="Copeland A."/>
            <person name="Barry K.W."/>
            <person name="Cichocki N."/>
            <person name="Veneault-Fourrey C."/>
            <person name="LaButti K."/>
            <person name="Lindquist E.A."/>
            <person name="Lipzen A."/>
            <person name="Lundell T."/>
            <person name="Morin E."/>
            <person name="Murat C."/>
            <person name="Sun H."/>
            <person name="Tunlid A."/>
            <person name="Henrissat B."/>
            <person name="Grigoriev I.V."/>
            <person name="Hibbett D.S."/>
            <person name="Martin F."/>
            <person name="Nordberg H.P."/>
            <person name="Cantor M.N."/>
            <person name="Hua S.X."/>
        </authorList>
    </citation>
    <scope>NUCLEOTIDE SEQUENCE [LARGE SCALE GENOMIC DNA]</scope>
    <source>
        <strain evidence="4 5">MUT 4182</strain>
    </source>
</reference>
<dbReference type="Proteomes" id="UP000054248">
    <property type="component" value="Unassembled WGS sequence"/>
</dbReference>
<feature type="region of interest" description="Disordered" evidence="2">
    <location>
        <begin position="917"/>
        <end position="947"/>
    </location>
</feature>
<reference evidence="5" key="2">
    <citation type="submission" date="2015-01" db="EMBL/GenBank/DDBJ databases">
        <title>Evolutionary Origins and Diversification of the Mycorrhizal Mutualists.</title>
        <authorList>
            <consortium name="DOE Joint Genome Institute"/>
            <consortium name="Mycorrhizal Genomics Consortium"/>
            <person name="Kohler A."/>
            <person name="Kuo A."/>
            <person name="Nagy L.G."/>
            <person name="Floudas D."/>
            <person name="Copeland A."/>
            <person name="Barry K.W."/>
            <person name="Cichocki N."/>
            <person name="Veneault-Fourrey C."/>
            <person name="LaButti K."/>
            <person name="Lindquist E.A."/>
            <person name="Lipzen A."/>
            <person name="Lundell T."/>
            <person name="Morin E."/>
            <person name="Murat C."/>
            <person name="Riley R."/>
            <person name="Ohm R."/>
            <person name="Sun H."/>
            <person name="Tunlid A."/>
            <person name="Henrissat B."/>
            <person name="Grigoriev I.V."/>
            <person name="Hibbett D.S."/>
            <person name="Martin F."/>
        </authorList>
    </citation>
    <scope>NUCLEOTIDE SEQUENCE [LARGE SCALE GENOMIC DNA]</scope>
    <source>
        <strain evidence="5">MUT 4182</strain>
    </source>
</reference>
<keyword evidence="5" id="KW-1185">Reference proteome</keyword>
<evidence type="ECO:0000256" key="1">
    <source>
        <dbReference type="SAM" id="Coils"/>
    </source>
</evidence>
<accession>A0A0C3QM48</accession>
<feature type="region of interest" description="Disordered" evidence="2">
    <location>
        <begin position="795"/>
        <end position="817"/>
    </location>
</feature>
<sequence>MGAIFSCCCGPRKRSDEREPLLPTHRYDHSPPLQDRLVPTQATFDKFAAIIAALQNGKLPTQAQSNHVIRHLLDSSVFQDAPKHGGVLSERGRIVLEDIRKLLEALTELGRDKNDDDTLQHAIYQLRHTSSRPATLEPHIELGGAAPLDAAAQQLPLADIPSPAQVRHDAQTLSDSIKTLVTLLFTSSAFRLLLTDVFVTAREILADLAAQIGDVALAVESGAHVAEGVIRPSEEERNKEDATLEGHAEAGAPEVEDIRTEQAQVKVQAEKKILETVDQSTQKGKEAWQKLQQETPDRVRETVLERIKSIIRQAQADPRFLQALQTIVDIAQKYYHVGLQTALSASSAAEAAASSIVNDTQVEAQVDVNLDPHLQEALLRLHSLLERFVGGRMDTALHDVEQLVHDFSLPENDGQSAVVGILARARQWLGRALKDTDWIATDEANSELGLIYDDAKAHFNGEAPPEQKAKHHLADLGQDLQALLDSFAQDPALRRVLDAITTLTMDTAYFASISKPDVVALATREGRRAYAELKREAQRDILEFVVPRLIQALKVIPLPRMELKSPALDAVLDNLNISSLSFVPDNITVTNVTELGIVGSDAARVRGSDAARSVVGVAVPTVTVSEATTRTRVQVRGLRISADDVGYYANVRGPWCLGWKDWGLLSLDVGEKGAPGEGLSIDLELELAGEELDSPADAEPRAYLSVIDVKVDAPGLAFTIKKSRHWIFNSLLLQPLLGPSTREAISIVLANKIRETLEGVGKKLGEASRKAALNGQNRELNWIDWALTIFPGTPAVDGPYKDDQAGESDSDGDEEDVDLLDYQPPPVVSNIVTAKGIIHTSHQPATLPEEDTVIAVGIGAQVLPDVPVPSPTTTNPTLVDVQRDALDDIQGKVDDASRHIETVERTAEETRADARRKALKAGDRYQARAEAERARPGWRSKAFDVGR</sequence>
<evidence type="ECO:0000313" key="5">
    <source>
        <dbReference type="Proteomes" id="UP000054248"/>
    </source>
</evidence>
<evidence type="ECO:0000256" key="2">
    <source>
        <dbReference type="SAM" id="MobiDB-lite"/>
    </source>
</evidence>
<dbReference type="PANTHER" id="PTHR31138">
    <property type="entry name" value="CHROMOSOME 19, WHOLE GENOME SHOTGUN SEQUENCE"/>
    <property type="match status" value="1"/>
</dbReference>
<organism evidence="4 5">
    <name type="scientific">Tulasnella calospora MUT 4182</name>
    <dbReference type="NCBI Taxonomy" id="1051891"/>
    <lineage>
        <taxon>Eukaryota</taxon>
        <taxon>Fungi</taxon>
        <taxon>Dikarya</taxon>
        <taxon>Basidiomycota</taxon>
        <taxon>Agaricomycotina</taxon>
        <taxon>Agaricomycetes</taxon>
        <taxon>Cantharellales</taxon>
        <taxon>Tulasnellaceae</taxon>
        <taxon>Tulasnella</taxon>
    </lineage>
</organism>
<feature type="coiled-coil region" evidence="1">
    <location>
        <begin position="886"/>
        <end position="913"/>
    </location>
</feature>
<dbReference type="AlphaFoldDB" id="A0A0C3QM48"/>
<name>A0A0C3QM48_9AGAM</name>
<dbReference type="PANTHER" id="PTHR31138:SF1">
    <property type="entry name" value="PDZ DOMAIN-CONTAINING PROTEIN"/>
    <property type="match status" value="1"/>
</dbReference>